<dbReference type="PANTHER" id="PTHR23416">
    <property type="entry name" value="SIALIC ACID SYNTHASE-RELATED"/>
    <property type="match status" value="1"/>
</dbReference>
<proteinExistence type="predicted"/>
<dbReference type="GO" id="GO:0016746">
    <property type="term" value="F:acyltransferase activity"/>
    <property type="evidence" value="ECO:0007669"/>
    <property type="project" value="UniProtKB-KW"/>
</dbReference>
<dbReference type="SUPFAM" id="SSF51161">
    <property type="entry name" value="Trimeric LpxA-like enzymes"/>
    <property type="match status" value="1"/>
</dbReference>
<sequence length="177" mass="18957">MITKIWDRLGVVFFNIIGTHIPVHAVRQGILRLWGAKIGRDTSIFMGSTVFGIEKLKIGEACSIGFRCLLDARGGLTIGDNVVIASDTHFIGGYHDISAPDFAAILVPITVEDYVWIASRATITGARIGRGAVIGACSLVRKDVAPLDIVAGVPAKVVGTRDAAALAYRPKYRPPLF</sequence>
<evidence type="ECO:0000313" key="2">
    <source>
        <dbReference type="Proteomes" id="UP001524501"/>
    </source>
</evidence>
<dbReference type="Pfam" id="PF14602">
    <property type="entry name" value="Hexapep_2"/>
    <property type="match status" value="2"/>
</dbReference>
<organism evidence="1 2">
    <name type="scientific">Rhodococcus tibetensis</name>
    <dbReference type="NCBI Taxonomy" id="2965064"/>
    <lineage>
        <taxon>Bacteria</taxon>
        <taxon>Bacillati</taxon>
        <taxon>Actinomycetota</taxon>
        <taxon>Actinomycetes</taxon>
        <taxon>Mycobacteriales</taxon>
        <taxon>Nocardiaceae</taxon>
        <taxon>Rhodococcus</taxon>
    </lineage>
</organism>
<dbReference type="Proteomes" id="UP001524501">
    <property type="component" value="Unassembled WGS sequence"/>
</dbReference>
<dbReference type="EMBL" id="JANFQF010000014">
    <property type="protein sequence ID" value="MCQ4120899.1"/>
    <property type="molecule type" value="Genomic_DNA"/>
</dbReference>
<dbReference type="RefSeq" id="WP_255970909.1">
    <property type="nucleotide sequence ID" value="NZ_JANFQF010000014.1"/>
</dbReference>
<gene>
    <name evidence="1" type="ORF">NOF53_17295</name>
</gene>
<accession>A0ABT1QF32</accession>
<name>A0ABT1QF32_9NOCA</name>
<dbReference type="InterPro" id="IPR011004">
    <property type="entry name" value="Trimer_LpxA-like_sf"/>
</dbReference>
<dbReference type="CDD" id="cd04647">
    <property type="entry name" value="LbH_MAT_like"/>
    <property type="match status" value="1"/>
</dbReference>
<dbReference type="InterPro" id="IPR051159">
    <property type="entry name" value="Hexapeptide_acetyltransf"/>
</dbReference>
<reference evidence="1 2" key="1">
    <citation type="submission" date="2022-07" db="EMBL/GenBank/DDBJ databases">
        <title>Degradation activity of malathion, p-nitrophenol and potential low-temperature adaptation strategy of Rhodococcus sp. FXJ9.536.</title>
        <authorList>
            <person name="Huang J."/>
            <person name="Huang Y."/>
        </authorList>
    </citation>
    <scope>NUCLEOTIDE SEQUENCE [LARGE SCALE GENOMIC DNA]</scope>
    <source>
        <strain evidence="1 2">FXJ9.536</strain>
    </source>
</reference>
<keyword evidence="1" id="KW-0012">Acyltransferase</keyword>
<keyword evidence="2" id="KW-1185">Reference proteome</keyword>
<dbReference type="InterPro" id="IPR001451">
    <property type="entry name" value="Hexapep"/>
</dbReference>
<comment type="caution">
    <text evidence="1">The sequence shown here is derived from an EMBL/GenBank/DDBJ whole genome shotgun (WGS) entry which is preliminary data.</text>
</comment>
<protein>
    <submittedName>
        <fullName evidence="1">Acyltransferase</fullName>
    </submittedName>
</protein>
<evidence type="ECO:0000313" key="1">
    <source>
        <dbReference type="EMBL" id="MCQ4120899.1"/>
    </source>
</evidence>
<keyword evidence="1" id="KW-0808">Transferase</keyword>
<dbReference type="Gene3D" id="2.160.10.10">
    <property type="entry name" value="Hexapeptide repeat proteins"/>
    <property type="match status" value="1"/>
</dbReference>